<evidence type="ECO:0008006" key="4">
    <source>
        <dbReference type="Google" id="ProtNLM"/>
    </source>
</evidence>
<feature type="compositionally biased region" description="Acidic residues" evidence="1">
    <location>
        <begin position="312"/>
        <end position="324"/>
    </location>
</feature>
<dbReference type="RefSeq" id="WP_272109828.1">
    <property type="nucleotide sequence ID" value="NZ_JAQMTI010000091.1"/>
</dbReference>
<feature type="region of interest" description="Disordered" evidence="1">
    <location>
        <begin position="309"/>
        <end position="333"/>
    </location>
</feature>
<accession>A0ABT4ZP38</accession>
<evidence type="ECO:0000313" key="2">
    <source>
        <dbReference type="EMBL" id="MDB9441064.1"/>
    </source>
</evidence>
<sequence>MDFGEVNLLAGAGGSPESVIKRVVDGINYIVNSNLECGDVVQSSASSHPLPDNFIQAFITDPPYFDAVPYADLSDYFYVWLKRVIIGSCKSLFNLELTDKDEECIVDEIKGKDRDYFVQTMTKSLKEGRRILQPHGIGVVVFAHKSTSGWESLLQAMIEAGWIVTASWPIDTEMSSRLRAKDSAALASSVHIVCRPRNSDDIGDWRDVLQELPQRIHEWMPRLASEGVVGADAIFACLGPALEIFSRYSSVEKASGELVTLKEYLEYVWAAVSKEALSMIFSNADTTSFEEDARLTAMWLWTLSTGSIDNNETSESEPDDEDDETSSKTSKTGGYTLEFDAARKIAQGLGAHLEQLTRLVEVKGSTAKLLPVSERTQYLFGKEEAQTPSKTKGKKGKKKETEQLNLFAVLGIPETEEDTDWGEKTVPQLGNTTLDRIHQSMILFAAGRSEALKRFLVDEGAGNDQRFWGLAQALSALYPIGTEEKRWVDGVLARKKGLGF</sequence>
<dbReference type="Gene3D" id="3.40.50.150">
    <property type="entry name" value="Vaccinia Virus protein VP39"/>
    <property type="match status" value="1"/>
</dbReference>
<dbReference type="SUPFAM" id="SSF53335">
    <property type="entry name" value="S-adenosyl-L-methionine-dependent methyltransferases"/>
    <property type="match status" value="1"/>
</dbReference>
<name>A0ABT4ZP38_9CYAN</name>
<evidence type="ECO:0000256" key="1">
    <source>
        <dbReference type="SAM" id="MobiDB-lite"/>
    </source>
</evidence>
<keyword evidence="3" id="KW-1185">Reference proteome</keyword>
<reference evidence="2 3" key="1">
    <citation type="submission" date="2023-01" db="EMBL/GenBank/DDBJ databases">
        <title>Genomes from the Australian National Cyanobacteria Reference Collection.</title>
        <authorList>
            <person name="Willis A."/>
            <person name="Lee E.M.F."/>
        </authorList>
    </citation>
    <scope>NUCLEOTIDE SEQUENCE [LARGE SCALE GENOMIC DNA]</scope>
    <source>
        <strain evidence="2 3">CS-549</strain>
    </source>
</reference>
<gene>
    <name evidence="2" type="ORF">PN497_06760</name>
</gene>
<dbReference type="EMBL" id="JAQMTI010000091">
    <property type="protein sequence ID" value="MDB9441064.1"/>
    <property type="molecule type" value="Genomic_DNA"/>
</dbReference>
<dbReference type="Proteomes" id="UP001211711">
    <property type="component" value="Unassembled WGS sequence"/>
</dbReference>
<comment type="caution">
    <text evidence="2">The sequence shown here is derived from an EMBL/GenBank/DDBJ whole genome shotgun (WGS) entry which is preliminary data.</text>
</comment>
<evidence type="ECO:0000313" key="3">
    <source>
        <dbReference type="Proteomes" id="UP001211711"/>
    </source>
</evidence>
<organism evidence="2 3">
    <name type="scientific">Sphaerospermopsis kisseleviana CS-549</name>
    <dbReference type="NCBI Taxonomy" id="3021783"/>
    <lineage>
        <taxon>Bacteria</taxon>
        <taxon>Bacillati</taxon>
        <taxon>Cyanobacteriota</taxon>
        <taxon>Cyanophyceae</taxon>
        <taxon>Nostocales</taxon>
        <taxon>Aphanizomenonaceae</taxon>
        <taxon>Sphaerospermopsis</taxon>
        <taxon>Sphaerospermopsis kisseleviana</taxon>
    </lineage>
</organism>
<dbReference type="InterPro" id="IPR029063">
    <property type="entry name" value="SAM-dependent_MTases_sf"/>
</dbReference>
<proteinExistence type="predicted"/>
<protein>
    <recommendedName>
        <fullName evidence="4">DUF1156 domain-containing protein</fullName>
    </recommendedName>
</protein>